<feature type="compositionally biased region" description="Pro residues" evidence="1">
    <location>
        <begin position="161"/>
        <end position="171"/>
    </location>
</feature>
<feature type="region of interest" description="Disordered" evidence="1">
    <location>
        <begin position="49"/>
        <end position="272"/>
    </location>
</feature>
<reference evidence="2" key="1">
    <citation type="submission" date="2022-01" db="EMBL/GenBank/DDBJ databases">
        <authorList>
            <person name="King R."/>
        </authorList>
    </citation>
    <scope>NUCLEOTIDE SEQUENCE</scope>
</reference>
<evidence type="ECO:0000256" key="1">
    <source>
        <dbReference type="SAM" id="MobiDB-lite"/>
    </source>
</evidence>
<evidence type="ECO:0000313" key="2">
    <source>
        <dbReference type="EMBL" id="CAH1133796.1"/>
    </source>
</evidence>
<dbReference type="Proteomes" id="UP001152799">
    <property type="component" value="Chromosome 7"/>
</dbReference>
<protein>
    <submittedName>
        <fullName evidence="2">Uncharacterized protein</fullName>
    </submittedName>
</protein>
<dbReference type="EMBL" id="OU892283">
    <property type="protein sequence ID" value="CAH1133796.1"/>
    <property type="molecule type" value="Genomic_DNA"/>
</dbReference>
<dbReference type="AlphaFoldDB" id="A0A9P0DMN8"/>
<proteinExistence type="predicted"/>
<gene>
    <name evidence="2" type="ORF">CEUTPL_LOCUS12235</name>
</gene>
<feature type="region of interest" description="Disordered" evidence="1">
    <location>
        <begin position="1"/>
        <end position="35"/>
    </location>
</feature>
<evidence type="ECO:0000313" key="3">
    <source>
        <dbReference type="Proteomes" id="UP001152799"/>
    </source>
</evidence>
<name>A0A9P0DMN8_9CUCU</name>
<feature type="compositionally biased region" description="Polar residues" evidence="1">
    <location>
        <begin position="187"/>
        <end position="203"/>
    </location>
</feature>
<organism evidence="2 3">
    <name type="scientific">Ceutorhynchus assimilis</name>
    <name type="common">cabbage seed weevil</name>
    <dbReference type="NCBI Taxonomy" id="467358"/>
    <lineage>
        <taxon>Eukaryota</taxon>
        <taxon>Metazoa</taxon>
        <taxon>Ecdysozoa</taxon>
        <taxon>Arthropoda</taxon>
        <taxon>Hexapoda</taxon>
        <taxon>Insecta</taxon>
        <taxon>Pterygota</taxon>
        <taxon>Neoptera</taxon>
        <taxon>Endopterygota</taxon>
        <taxon>Coleoptera</taxon>
        <taxon>Polyphaga</taxon>
        <taxon>Cucujiformia</taxon>
        <taxon>Curculionidae</taxon>
        <taxon>Ceutorhynchinae</taxon>
        <taxon>Ceutorhynchus</taxon>
    </lineage>
</organism>
<keyword evidence="3" id="KW-1185">Reference proteome</keyword>
<accession>A0A9P0DMN8</accession>
<sequence length="343" mass="35898">MPKHQKMDMPPRGVKPSPTSVISLRDDAEKAKTKKTTRLNAVKRAAQQYRRQFRKGPDKKLSTGLPRMSDSRSSIHVISPPSASTPPVIPTAVISKPSAKPVPAVVTASAAKKHKLASSQETVHERKRARGKGDATAPVRHSSAPLPLRKLSKSVSGHVPLPNPTPSPTPNSPNRSFTPDLKKPTTIPRTATLTPSASPTLSATAVKKIGEKNGIPITTVPPDDSDSDSSSSSSSSSSCSTCSSSSSSSSTSSSYSSSSSSSSSTTDSVGQLPAPAPATVCYDTDAAIADALLLYPNPENRPAALVAALAALRPKHIPPGRRFRRGFTSSTGKFVYANLPVPK</sequence>
<feature type="compositionally biased region" description="Low complexity" evidence="1">
    <location>
        <begin position="228"/>
        <end position="268"/>
    </location>
</feature>